<accession>A0AAP6Y6I2</accession>
<sequence length="271" mass="30474">MLNYTVIGGRGFIGNEVSKKLLENNHSIYIPERNDIDLFSKSLGTVIFCAGAGDCKNAPLQVFKSNSLLLAEILEKASFDKLIYISSTRLYMGQDNTQENANLVVSHGDERRLFNLSKLISEELCLLSSKKVVIIRPSNVYGLALNSPLFLPAITRNAINNKHVDMYVTPEYAKDYISITDLVDAIYQLAEKDNLSETVYNIASGINTKAKDIANVLESETDCNINWINGCVDEYFPVNDISRLKKEITFNPRNVLDDMKIMIDDFKDKLI</sequence>
<dbReference type="InterPro" id="IPR001509">
    <property type="entry name" value="Epimerase_deHydtase"/>
</dbReference>
<dbReference type="AlphaFoldDB" id="A0AAP6Y6I2"/>
<evidence type="ECO:0000313" key="3">
    <source>
        <dbReference type="Proteomes" id="UP000549590"/>
    </source>
</evidence>
<dbReference type="InterPro" id="IPR050177">
    <property type="entry name" value="Lipid_A_modif_metabolic_enz"/>
</dbReference>
<dbReference type="PANTHER" id="PTHR43245">
    <property type="entry name" value="BIFUNCTIONAL POLYMYXIN RESISTANCE PROTEIN ARNA"/>
    <property type="match status" value="1"/>
</dbReference>
<reference evidence="2 3" key="1">
    <citation type="submission" date="2020-04" db="EMBL/GenBank/DDBJ databases">
        <title>Genome sequencing and assembly of Pseudoalteromonas arctica.</title>
        <authorList>
            <person name="Cook G.M."/>
        </authorList>
    </citation>
    <scope>NUCLEOTIDE SEQUENCE [LARGE SCALE GENOMIC DNA]</scope>
    <source>
        <strain evidence="2 3">NEC-BIFX-2020_001</strain>
    </source>
</reference>
<organism evidence="2 3">
    <name type="scientific">Pseudoalteromonas arctica</name>
    <dbReference type="NCBI Taxonomy" id="394751"/>
    <lineage>
        <taxon>Bacteria</taxon>
        <taxon>Pseudomonadati</taxon>
        <taxon>Pseudomonadota</taxon>
        <taxon>Gammaproteobacteria</taxon>
        <taxon>Alteromonadales</taxon>
        <taxon>Pseudoalteromonadaceae</taxon>
        <taxon>Pseudoalteromonas</taxon>
    </lineage>
</organism>
<feature type="domain" description="NAD-dependent epimerase/dehydratase" evidence="1">
    <location>
        <begin position="5"/>
        <end position="203"/>
    </location>
</feature>
<proteinExistence type="predicted"/>
<dbReference type="Pfam" id="PF01370">
    <property type="entry name" value="Epimerase"/>
    <property type="match status" value="1"/>
</dbReference>
<dbReference type="Proteomes" id="UP000549590">
    <property type="component" value="Unassembled WGS sequence"/>
</dbReference>
<dbReference type="EMBL" id="JABBYB010000010">
    <property type="protein sequence ID" value="NMP04240.1"/>
    <property type="molecule type" value="Genomic_DNA"/>
</dbReference>
<evidence type="ECO:0000313" key="2">
    <source>
        <dbReference type="EMBL" id="NMP04240.1"/>
    </source>
</evidence>
<dbReference type="RefSeq" id="WP_169044964.1">
    <property type="nucleotide sequence ID" value="NZ_JABBYB010000010.1"/>
</dbReference>
<evidence type="ECO:0000259" key="1">
    <source>
        <dbReference type="Pfam" id="PF01370"/>
    </source>
</evidence>
<dbReference type="InterPro" id="IPR036291">
    <property type="entry name" value="NAD(P)-bd_dom_sf"/>
</dbReference>
<comment type="caution">
    <text evidence="2">The sequence shown here is derived from an EMBL/GenBank/DDBJ whole genome shotgun (WGS) entry which is preliminary data.</text>
</comment>
<gene>
    <name evidence="2" type="ORF">HHE94_16160</name>
</gene>
<name>A0AAP6Y6I2_9GAMM</name>
<dbReference type="CDD" id="cd08946">
    <property type="entry name" value="SDR_e"/>
    <property type="match status" value="1"/>
</dbReference>
<dbReference type="SUPFAM" id="SSF51735">
    <property type="entry name" value="NAD(P)-binding Rossmann-fold domains"/>
    <property type="match status" value="1"/>
</dbReference>
<protein>
    <submittedName>
        <fullName evidence="2">SDR family oxidoreductase</fullName>
    </submittedName>
</protein>
<dbReference type="Gene3D" id="3.40.50.720">
    <property type="entry name" value="NAD(P)-binding Rossmann-like Domain"/>
    <property type="match status" value="1"/>
</dbReference>